<evidence type="ECO:0000313" key="2">
    <source>
        <dbReference type="EMBL" id="CAH2301215.1"/>
    </source>
</evidence>
<feature type="compositionally biased region" description="Basic and acidic residues" evidence="1">
    <location>
        <begin position="33"/>
        <end position="43"/>
    </location>
</feature>
<feature type="compositionally biased region" description="Basic and acidic residues" evidence="1">
    <location>
        <begin position="66"/>
        <end position="87"/>
    </location>
</feature>
<protein>
    <submittedName>
        <fullName evidence="2">Uncharacterized protein</fullName>
    </submittedName>
</protein>
<name>A0AAD1SLR8_PELCU</name>
<reference evidence="2" key="1">
    <citation type="submission" date="2022-03" db="EMBL/GenBank/DDBJ databases">
        <authorList>
            <person name="Alioto T."/>
            <person name="Alioto T."/>
            <person name="Gomez Garrido J."/>
        </authorList>
    </citation>
    <scope>NUCLEOTIDE SEQUENCE</scope>
</reference>
<feature type="region of interest" description="Disordered" evidence="1">
    <location>
        <begin position="1"/>
        <end position="109"/>
    </location>
</feature>
<evidence type="ECO:0000256" key="1">
    <source>
        <dbReference type="SAM" id="MobiDB-lite"/>
    </source>
</evidence>
<evidence type="ECO:0000313" key="3">
    <source>
        <dbReference type="Proteomes" id="UP001295444"/>
    </source>
</evidence>
<gene>
    <name evidence="2" type="ORF">PECUL_23A039409</name>
</gene>
<dbReference type="Proteomes" id="UP001295444">
    <property type="component" value="Chromosome 06"/>
</dbReference>
<dbReference type="EMBL" id="OW240917">
    <property type="protein sequence ID" value="CAH2301215.1"/>
    <property type="molecule type" value="Genomic_DNA"/>
</dbReference>
<proteinExistence type="predicted"/>
<feature type="compositionally biased region" description="Low complexity" evidence="1">
    <location>
        <begin position="19"/>
        <end position="28"/>
    </location>
</feature>
<feature type="non-terminal residue" evidence="2">
    <location>
        <position position="1"/>
    </location>
</feature>
<accession>A0AAD1SLR8</accession>
<organism evidence="2 3">
    <name type="scientific">Pelobates cultripes</name>
    <name type="common">Western spadefoot toad</name>
    <dbReference type="NCBI Taxonomy" id="61616"/>
    <lineage>
        <taxon>Eukaryota</taxon>
        <taxon>Metazoa</taxon>
        <taxon>Chordata</taxon>
        <taxon>Craniata</taxon>
        <taxon>Vertebrata</taxon>
        <taxon>Euteleostomi</taxon>
        <taxon>Amphibia</taxon>
        <taxon>Batrachia</taxon>
        <taxon>Anura</taxon>
        <taxon>Pelobatoidea</taxon>
        <taxon>Pelobatidae</taxon>
        <taxon>Pelobates</taxon>
    </lineage>
</organism>
<sequence>ECRSAQATALQAARGGGAAKNAGKRCAAGRGGEQSRADPHPPSDETQYLRTASPKHPHHTSVTALDQRDGREENGKCQSRAQEDRGETSSIETAGQAKKPQGPGKDNQK</sequence>
<keyword evidence="3" id="KW-1185">Reference proteome</keyword>
<dbReference type="AlphaFoldDB" id="A0AAD1SLR8"/>